<dbReference type="Proteomes" id="UP000053989">
    <property type="component" value="Unassembled WGS sequence"/>
</dbReference>
<comment type="similarity">
    <text evidence="3 11">Belongs to the dihydroorotate dehydrogenase family. Type 2 subfamily.</text>
</comment>
<dbReference type="NCBIfam" id="NF003652">
    <property type="entry name" value="PRK05286.2-5"/>
    <property type="match status" value="1"/>
</dbReference>
<comment type="cofactor">
    <cofactor evidence="11">
        <name>FMN</name>
        <dbReference type="ChEBI" id="CHEBI:58210"/>
    </cofactor>
    <text evidence="11">Binds 1 FMN per subunit.</text>
</comment>
<dbReference type="SUPFAM" id="SSF51395">
    <property type="entry name" value="FMN-linked oxidoreductases"/>
    <property type="match status" value="1"/>
</dbReference>
<feature type="coiled-coil region" evidence="12">
    <location>
        <begin position="449"/>
        <end position="476"/>
    </location>
</feature>
<reference evidence="14 15" key="1">
    <citation type="submission" date="2014-04" db="EMBL/GenBank/DDBJ databases">
        <authorList>
            <consortium name="DOE Joint Genome Institute"/>
            <person name="Kuo A."/>
            <person name="Kohler A."/>
            <person name="Nagy L.G."/>
            <person name="Floudas D."/>
            <person name="Copeland A."/>
            <person name="Barry K.W."/>
            <person name="Cichocki N."/>
            <person name="Veneault-Fourrey C."/>
            <person name="LaButti K."/>
            <person name="Lindquist E.A."/>
            <person name="Lipzen A."/>
            <person name="Lundell T."/>
            <person name="Morin E."/>
            <person name="Murat C."/>
            <person name="Sun H."/>
            <person name="Tunlid A."/>
            <person name="Henrissat B."/>
            <person name="Grigoriev I.V."/>
            <person name="Hibbett D.S."/>
            <person name="Martin F."/>
            <person name="Nordberg H.P."/>
            <person name="Cantor M.N."/>
            <person name="Hua S.X."/>
        </authorList>
    </citation>
    <scope>NUCLEOTIDE SEQUENCE [LARGE SCALE GENOMIC DNA]</scope>
    <source>
        <strain evidence="14 15">Foug A</strain>
    </source>
</reference>
<dbReference type="GO" id="GO:0044205">
    <property type="term" value="P:'de novo' UMP biosynthetic process"/>
    <property type="evidence" value="ECO:0007669"/>
    <property type="project" value="UniProtKB-UniPathway"/>
</dbReference>
<dbReference type="InterPro" id="IPR001295">
    <property type="entry name" value="Dihydroorotate_DH_CS"/>
</dbReference>
<dbReference type="FunCoup" id="A0A0C3AC05">
    <property type="interactions" value="411"/>
</dbReference>
<comment type="catalytic activity">
    <reaction evidence="10 11">
        <text>(S)-dihydroorotate + a quinone = orotate + a quinol</text>
        <dbReference type="Rhea" id="RHEA:30187"/>
        <dbReference type="ChEBI" id="CHEBI:24646"/>
        <dbReference type="ChEBI" id="CHEBI:30839"/>
        <dbReference type="ChEBI" id="CHEBI:30864"/>
        <dbReference type="ChEBI" id="CHEBI:132124"/>
        <dbReference type="EC" id="1.3.5.2"/>
    </reaction>
</comment>
<evidence type="ECO:0000256" key="5">
    <source>
        <dbReference type="ARBA" id="ARBA00017599"/>
    </source>
</evidence>
<keyword evidence="11" id="KW-0999">Mitochondrion inner membrane</keyword>
<comment type="pathway">
    <text evidence="2 11">Pyrimidine metabolism; UMP biosynthesis via de novo pathway; orotate from (S)-dihydroorotate (quinone route): step 1/1.</text>
</comment>
<protein>
    <recommendedName>
        <fullName evidence="5 11">Dihydroorotate dehydrogenase (quinone), mitochondrial</fullName>
        <shortName evidence="11">DHOdehase</shortName>
        <ecNumber evidence="4 11">1.3.5.2</ecNumber>
    </recommendedName>
</protein>
<dbReference type="EMBL" id="KN822042">
    <property type="protein sequence ID" value="KIM62452.1"/>
    <property type="molecule type" value="Genomic_DNA"/>
</dbReference>
<sequence>MASLLLGSIGRQQILRFRGVSQQHPIFHRKNFSSSSSPLSRIRTSYYTALFAISTGLFAAYYFDARSAIHRYVITPILRHTFDAETGHKIAVKVLRSGLAPRDLVKDDDILQSEIFGLEVSNPVGLAAGFDKHGEAIDGLFNLGFSWVEIGSVTPKPQPGNPRPRVFRLPADAALINRYGFNSEGATAVLARLRQRIPAFNGISESSTGSLRPGAVLAINLGKNKVSPADSSEDFITGIKTFGPYADVLVINVSSPNTPGLRGLQNRELLESLLTDAVKARNELPPSLVATRRPRLVLKIAPDLEESQLTEMAEVIRDSDIDGVIVSNTTVARPSTLNDSNKGEIGGLSGKPLKPLTLRALKTLRAHLPASTPIIGCGGISSGADALEYGRAGASFVQLYTEFGYDGVGACRRIKDELVSLLRAEGKTWHNVVQESVQTLSLQGSPQPARGGEATIEKLIKEAEELKSLLDKLGEKFSESL</sequence>
<evidence type="ECO:0000259" key="13">
    <source>
        <dbReference type="Pfam" id="PF01180"/>
    </source>
</evidence>
<keyword evidence="11" id="KW-0496">Mitochondrion</keyword>
<comment type="subcellular location">
    <subcellularLocation>
        <location evidence="1">Membrane</location>
    </subcellularLocation>
    <subcellularLocation>
        <location evidence="11">Mitochondrion inner membrane</location>
        <topology evidence="11">Single-pass membrane protein</topology>
    </subcellularLocation>
</comment>
<dbReference type="GO" id="GO:0106430">
    <property type="term" value="F:dihydroorotate dehydrogenase (quinone) activity"/>
    <property type="evidence" value="ECO:0007669"/>
    <property type="project" value="UniProtKB-EC"/>
</dbReference>
<feature type="domain" description="Dihydroorotate dehydrogenase catalytic" evidence="13">
    <location>
        <begin position="111"/>
        <end position="422"/>
    </location>
</feature>
<keyword evidence="7 11" id="KW-0288">FMN</keyword>
<evidence type="ECO:0000256" key="8">
    <source>
        <dbReference type="ARBA" id="ARBA00023002"/>
    </source>
</evidence>
<evidence type="ECO:0000256" key="2">
    <source>
        <dbReference type="ARBA" id="ARBA00005161"/>
    </source>
</evidence>
<dbReference type="NCBIfam" id="TIGR01036">
    <property type="entry name" value="pyrD_sub2"/>
    <property type="match status" value="1"/>
</dbReference>
<dbReference type="HOGENOM" id="CLU_013640_4_3_1"/>
<evidence type="ECO:0000313" key="15">
    <source>
        <dbReference type="Proteomes" id="UP000053989"/>
    </source>
</evidence>
<dbReference type="OrthoDB" id="14784at2759"/>
<keyword evidence="9" id="KW-0472">Membrane</keyword>
<dbReference type="NCBIfam" id="NF003645">
    <property type="entry name" value="PRK05286.1-2"/>
    <property type="match status" value="1"/>
</dbReference>
<keyword evidence="15" id="KW-1185">Reference proteome</keyword>
<dbReference type="InterPro" id="IPR013785">
    <property type="entry name" value="Aldolase_TIM"/>
</dbReference>
<evidence type="ECO:0000256" key="12">
    <source>
        <dbReference type="SAM" id="Coils"/>
    </source>
</evidence>
<dbReference type="STRING" id="1036808.A0A0C3AC05"/>
<dbReference type="PANTHER" id="PTHR48109:SF4">
    <property type="entry name" value="DIHYDROOROTATE DEHYDROGENASE (QUINONE), MITOCHONDRIAL"/>
    <property type="match status" value="1"/>
</dbReference>
<dbReference type="GO" id="GO:0005743">
    <property type="term" value="C:mitochondrial inner membrane"/>
    <property type="evidence" value="ECO:0007669"/>
    <property type="project" value="UniProtKB-SubCell"/>
</dbReference>
<proteinExistence type="inferred from homology"/>
<dbReference type="PROSITE" id="PS00911">
    <property type="entry name" value="DHODEHASE_1"/>
    <property type="match status" value="1"/>
</dbReference>
<dbReference type="UniPathway" id="UPA00070">
    <property type="reaction ID" value="UER00946"/>
</dbReference>
<gene>
    <name evidence="14" type="ORF">SCLCIDRAFT_1175967</name>
</gene>
<organism evidence="14 15">
    <name type="scientific">Scleroderma citrinum Foug A</name>
    <dbReference type="NCBI Taxonomy" id="1036808"/>
    <lineage>
        <taxon>Eukaryota</taxon>
        <taxon>Fungi</taxon>
        <taxon>Dikarya</taxon>
        <taxon>Basidiomycota</taxon>
        <taxon>Agaricomycotina</taxon>
        <taxon>Agaricomycetes</taxon>
        <taxon>Agaricomycetidae</taxon>
        <taxon>Boletales</taxon>
        <taxon>Sclerodermatineae</taxon>
        <taxon>Sclerodermataceae</taxon>
        <taxon>Scleroderma</taxon>
    </lineage>
</organism>
<dbReference type="InterPro" id="IPR005720">
    <property type="entry name" value="Dihydroorotate_DH_cat"/>
</dbReference>
<name>A0A0C3AC05_9AGAM</name>
<dbReference type="Pfam" id="PF01180">
    <property type="entry name" value="DHO_dh"/>
    <property type="match status" value="1"/>
</dbReference>
<dbReference type="CDD" id="cd04738">
    <property type="entry name" value="DHOD_2_like"/>
    <property type="match status" value="1"/>
</dbReference>
<dbReference type="Gene3D" id="3.20.20.70">
    <property type="entry name" value="Aldolase class I"/>
    <property type="match status" value="1"/>
</dbReference>
<reference evidence="15" key="2">
    <citation type="submission" date="2015-01" db="EMBL/GenBank/DDBJ databases">
        <title>Evolutionary Origins and Diversification of the Mycorrhizal Mutualists.</title>
        <authorList>
            <consortium name="DOE Joint Genome Institute"/>
            <consortium name="Mycorrhizal Genomics Consortium"/>
            <person name="Kohler A."/>
            <person name="Kuo A."/>
            <person name="Nagy L.G."/>
            <person name="Floudas D."/>
            <person name="Copeland A."/>
            <person name="Barry K.W."/>
            <person name="Cichocki N."/>
            <person name="Veneault-Fourrey C."/>
            <person name="LaButti K."/>
            <person name="Lindquist E.A."/>
            <person name="Lipzen A."/>
            <person name="Lundell T."/>
            <person name="Morin E."/>
            <person name="Murat C."/>
            <person name="Riley R."/>
            <person name="Ohm R."/>
            <person name="Sun H."/>
            <person name="Tunlid A."/>
            <person name="Henrissat B."/>
            <person name="Grigoriev I.V."/>
            <person name="Hibbett D.S."/>
            <person name="Martin F."/>
        </authorList>
    </citation>
    <scope>NUCLEOTIDE SEQUENCE [LARGE SCALE GENOMIC DNA]</scope>
    <source>
        <strain evidence="15">Foug A</strain>
    </source>
</reference>
<evidence type="ECO:0000256" key="4">
    <source>
        <dbReference type="ARBA" id="ARBA00012791"/>
    </source>
</evidence>
<dbReference type="InterPro" id="IPR050074">
    <property type="entry name" value="DHO_dehydrogenase"/>
</dbReference>
<evidence type="ECO:0000256" key="3">
    <source>
        <dbReference type="ARBA" id="ARBA00005359"/>
    </source>
</evidence>
<keyword evidence="12" id="KW-0175">Coiled coil</keyword>
<dbReference type="EC" id="1.3.5.2" evidence="4 11"/>
<evidence type="ECO:0000256" key="1">
    <source>
        <dbReference type="ARBA" id="ARBA00004370"/>
    </source>
</evidence>
<evidence type="ECO:0000256" key="7">
    <source>
        <dbReference type="ARBA" id="ARBA00022643"/>
    </source>
</evidence>
<dbReference type="AlphaFoldDB" id="A0A0C3AC05"/>
<evidence type="ECO:0000256" key="11">
    <source>
        <dbReference type="RuleBase" id="RU361255"/>
    </source>
</evidence>
<dbReference type="InParanoid" id="A0A0C3AC05"/>
<dbReference type="PANTHER" id="PTHR48109">
    <property type="entry name" value="DIHYDROOROTATE DEHYDROGENASE (QUINONE), MITOCHONDRIAL-RELATED"/>
    <property type="match status" value="1"/>
</dbReference>
<dbReference type="GO" id="GO:0006207">
    <property type="term" value="P:'de novo' pyrimidine nucleobase biosynthetic process"/>
    <property type="evidence" value="ECO:0007669"/>
    <property type="project" value="InterPro"/>
</dbReference>
<keyword evidence="6 11" id="KW-0285">Flavoprotein</keyword>
<evidence type="ECO:0000256" key="6">
    <source>
        <dbReference type="ARBA" id="ARBA00022630"/>
    </source>
</evidence>
<evidence type="ECO:0000256" key="10">
    <source>
        <dbReference type="ARBA" id="ARBA00048639"/>
    </source>
</evidence>
<dbReference type="PROSITE" id="PS00912">
    <property type="entry name" value="DHODEHASE_2"/>
    <property type="match status" value="1"/>
</dbReference>
<accession>A0A0C3AC05</accession>
<evidence type="ECO:0000256" key="9">
    <source>
        <dbReference type="ARBA" id="ARBA00023136"/>
    </source>
</evidence>
<keyword evidence="8 11" id="KW-0560">Oxidoreductase</keyword>
<evidence type="ECO:0000313" key="14">
    <source>
        <dbReference type="EMBL" id="KIM62452.1"/>
    </source>
</evidence>
<dbReference type="InterPro" id="IPR005719">
    <property type="entry name" value="Dihydroorotate_DH_2"/>
</dbReference>